<dbReference type="AlphaFoldDB" id="A0A397J3R3"/>
<reference evidence="2 3" key="1">
    <citation type="submission" date="2018-08" db="EMBL/GenBank/DDBJ databases">
        <title>Genome and evolution of the arbuscular mycorrhizal fungus Diversispora epigaea (formerly Glomus versiforme) and its bacterial endosymbionts.</title>
        <authorList>
            <person name="Sun X."/>
            <person name="Fei Z."/>
            <person name="Harrison M."/>
        </authorList>
    </citation>
    <scope>NUCLEOTIDE SEQUENCE [LARGE SCALE GENOMIC DNA]</scope>
    <source>
        <strain evidence="2 3">IT104</strain>
    </source>
</reference>
<dbReference type="Proteomes" id="UP000266861">
    <property type="component" value="Unassembled WGS sequence"/>
</dbReference>
<dbReference type="EMBL" id="PQFF01000095">
    <property type="protein sequence ID" value="RHZ82939.1"/>
    <property type="molecule type" value="Genomic_DNA"/>
</dbReference>
<evidence type="ECO:0000313" key="3">
    <source>
        <dbReference type="Proteomes" id="UP000266861"/>
    </source>
</evidence>
<feature type="compositionally biased region" description="Polar residues" evidence="1">
    <location>
        <begin position="54"/>
        <end position="66"/>
    </location>
</feature>
<protein>
    <submittedName>
        <fullName evidence="2">Uncharacterized protein</fullName>
    </submittedName>
</protein>
<proteinExistence type="predicted"/>
<evidence type="ECO:0000313" key="2">
    <source>
        <dbReference type="EMBL" id="RHZ82939.1"/>
    </source>
</evidence>
<evidence type="ECO:0000256" key="1">
    <source>
        <dbReference type="SAM" id="MobiDB-lite"/>
    </source>
</evidence>
<organism evidence="2 3">
    <name type="scientific">Diversispora epigaea</name>
    <dbReference type="NCBI Taxonomy" id="1348612"/>
    <lineage>
        <taxon>Eukaryota</taxon>
        <taxon>Fungi</taxon>
        <taxon>Fungi incertae sedis</taxon>
        <taxon>Mucoromycota</taxon>
        <taxon>Glomeromycotina</taxon>
        <taxon>Glomeromycetes</taxon>
        <taxon>Diversisporales</taxon>
        <taxon>Diversisporaceae</taxon>
        <taxon>Diversispora</taxon>
    </lineage>
</organism>
<accession>A0A397J3R3</accession>
<gene>
    <name evidence="2" type="ORF">Glove_102g63</name>
</gene>
<feature type="region of interest" description="Disordered" evidence="1">
    <location>
        <begin position="54"/>
        <end position="96"/>
    </location>
</feature>
<comment type="caution">
    <text evidence="2">The sequence shown here is derived from an EMBL/GenBank/DDBJ whole genome shotgun (WGS) entry which is preliminary data.</text>
</comment>
<name>A0A397J3R3_9GLOM</name>
<keyword evidence="3" id="KW-1185">Reference proteome</keyword>
<sequence length="96" mass="10729">MKVFGTNNLRKYYFYVGGIKYKRSSASKIHRSIASYEHHLSPWLGSFRLVSPRLTSSRPVSPQLFESSDTPDTSDTTREEGDITGGDTEGVEIVGQ</sequence>